<protein>
    <submittedName>
        <fullName evidence="1">Uncharacterized protein</fullName>
    </submittedName>
</protein>
<proteinExistence type="predicted"/>
<dbReference type="EnsemblPlants" id="AVESA.00010b.r2.5DG0989410.2">
    <property type="protein sequence ID" value="AVESA.00010b.r2.5DG0989410.2.CDS"/>
    <property type="gene ID" value="AVESA.00010b.r2.5DG0989410"/>
</dbReference>
<evidence type="ECO:0000313" key="2">
    <source>
        <dbReference type="Proteomes" id="UP001732700"/>
    </source>
</evidence>
<sequence length="485" mass="53469">MSSRSNSKRIPSGDNVASDGGLRRREIYLNGPSLERASKRITEGVLSPPSSKTSNKSKGSNQLHSEASASTRKSESSHRIHVSTGNDDLSTTQKPRKVKLKIGGISRTIPTKPNPDIPGSRSSAAKPTQPGDSWHRQKHGNQTESAKDKGRLPSSQDKKTKKLRTIDTLTPEQPARVQSESSSDPVRKSRRIAKKSTFDSEFDEEYDSSTLEASNVIEGRVRDSRNKGGSNSKNNASKKDGSRSTVYKADNDFVTPQSNRDGNKRLRDSTAADVDDTEEEPVSDSELESENKKQKAVTELPSNVKSEPLTTRRRALQSWMDGNSNSTVEFPDGLPAASSRSKKEKLSEAEVLAKKAEAAQRRKLQVEKASKESEAEAIRKILGLDTEKKKEERKQKEREEKEKAARAQELARNSIRWVMGPTGTVVSFPDGVGLPSIFNSKPCSYPPPREKCAGPSCTNVYRYRDSKLKLPLCSLECYKAVRGNA</sequence>
<reference evidence="1" key="2">
    <citation type="submission" date="2025-09" db="UniProtKB">
        <authorList>
            <consortium name="EnsemblPlants"/>
        </authorList>
    </citation>
    <scope>IDENTIFICATION</scope>
</reference>
<organism evidence="1 2">
    <name type="scientific">Avena sativa</name>
    <name type="common">Oat</name>
    <dbReference type="NCBI Taxonomy" id="4498"/>
    <lineage>
        <taxon>Eukaryota</taxon>
        <taxon>Viridiplantae</taxon>
        <taxon>Streptophyta</taxon>
        <taxon>Embryophyta</taxon>
        <taxon>Tracheophyta</taxon>
        <taxon>Spermatophyta</taxon>
        <taxon>Magnoliopsida</taxon>
        <taxon>Liliopsida</taxon>
        <taxon>Poales</taxon>
        <taxon>Poaceae</taxon>
        <taxon>BOP clade</taxon>
        <taxon>Pooideae</taxon>
        <taxon>Poodae</taxon>
        <taxon>Poeae</taxon>
        <taxon>Poeae Chloroplast Group 1 (Aveneae type)</taxon>
        <taxon>Aveninae</taxon>
        <taxon>Avena</taxon>
    </lineage>
</organism>
<accession>A0ACD5YIZ1</accession>
<evidence type="ECO:0000313" key="1">
    <source>
        <dbReference type="EnsemblPlants" id="AVESA.00010b.r2.5DG0989410.2.CDS"/>
    </source>
</evidence>
<reference evidence="1" key="1">
    <citation type="submission" date="2021-05" db="EMBL/GenBank/DDBJ databases">
        <authorList>
            <person name="Scholz U."/>
            <person name="Mascher M."/>
            <person name="Fiebig A."/>
        </authorList>
    </citation>
    <scope>NUCLEOTIDE SEQUENCE [LARGE SCALE GENOMIC DNA]</scope>
</reference>
<dbReference type="Proteomes" id="UP001732700">
    <property type="component" value="Chromosome 5D"/>
</dbReference>
<name>A0ACD5YIZ1_AVESA</name>
<keyword evidence="2" id="KW-1185">Reference proteome</keyword>